<sequence length="338" mass="39848">MSKIYITEDVKNHKKGIEILEKIKNYKLIEDEKTFVKMIRDMKLTNEEEKQYMLFTTKKGNFLKNYYLDDNLSKIKEEFYLSYENNCPFNCLYCYLRDYFNHSAFIFYVNLEDMFIELDKFNKSGTMVSAGIVNDTLVHDNLTNVTSDLIGYFKDRPELILELRTKSHNIKNLLEITPPKNILISFTFSPQEVIDRYELGASSLRERIAAAKKLQEHGYSIGLRLDPMIDIEGSDTAYRGMVEEIFSVLDPTKIRDIGIGTIRYKKGLRQKVLAERNTDLFFNEFIVGIDGKERYFKKIRIDMYKNIVNSINKYGNFDIYLGMEPQYIWDEVFKGEVR</sequence>
<dbReference type="EMBL" id="QUAJ01000034">
    <property type="protein sequence ID" value="REI39694.1"/>
    <property type="molecule type" value="Genomic_DNA"/>
</dbReference>
<evidence type="ECO:0000313" key="1">
    <source>
        <dbReference type="EMBL" id="REI39694.1"/>
    </source>
</evidence>
<proteinExistence type="predicted"/>
<dbReference type="PANTHER" id="PTHR37822:SF2">
    <property type="entry name" value="SPORE PHOTOPRODUCT LYASE"/>
    <property type="match status" value="1"/>
</dbReference>
<dbReference type="Gene3D" id="3.40.50.12110">
    <property type="match status" value="1"/>
</dbReference>
<name>A0ABX9KDQ4_9FUSO</name>
<accession>A0ABX9KDQ4</accession>
<dbReference type="RefSeq" id="WP_114643445.1">
    <property type="nucleotide sequence ID" value="NZ_JAACIO010000033.1"/>
</dbReference>
<dbReference type="Pfam" id="PF20903">
    <property type="entry name" value="SPL"/>
    <property type="match status" value="1"/>
</dbReference>
<organism evidence="1 2">
    <name type="scientific">Psychrilyobacter piezotolerans</name>
    <dbReference type="NCBI Taxonomy" id="2293438"/>
    <lineage>
        <taxon>Bacteria</taxon>
        <taxon>Fusobacteriati</taxon>
        <taxon>Fusobacteriota</taxon>
        <taxon>Fusobacteriia</taxon>
        <taxon>Fusobacteriales</taxon>
        <taxon>Fusobacteriaceae</taxon>
        <taxon>Psychrilyobacter</taxon>
    </lineage>
</organism>
<gene>
    <name evidence="1" type="ORF">DYH56_13700</name>
</gene>
<evidence type="ECO:0000313" key="2">
    <source>
        <dbReference type="Proteomes" id="UP000263486"/>
    </source>
</evidence>
<protein>
    <recommendedName>
        <fullName evidence="3">Spore photoproduct lyase</fullName>
    </recommendedName>
</protein>
<dbReference type="Gene3D" id="3.80.30.30">
    <property type="match status" value="1"/>
</dbReference>
<reference evidence="1 2" key="1">
    <citation type="submission" date="2018-08" db="EMBL/GenBank/DDBJ databases">
        <title>Draft genome sequence of Psychrilyobacter sp. strain SD5 isolated from Black Sea water.</title>
        <authorList>
            <person name="Yadav S."/>
            <person name="Villanueva L."/>
            <person name="Damste J.S.S."/>
        </authorList>
    </citation>
    <scope>NUCLEOTIDE SEQUENCE [LARGE SCALE GENOMIC DNA]</scope>
    <source>
        <strain evidence="1 2">SD5</strain>
    </source>
</reference>
<evidence type="ECO:0008006" key="3">
    <source>
        <dbReference type="Google" id="ProtNLM"/>
    </source>
</evidence>
<dbReference type="SUPFAM" id="SSF102114">
    <property type="entry name" value="Radical SAM enzymes"/>
    <property type="match status" value="1"/>
</dbReference>
<dbReference type="PANTHER" id="PTHR37822">
    <property type="entry name" value="SPORE PHOTOPRODUCT LYASE-RELATED"/>
    <property type="match status" value="1"/>
</dbReference>
<comment type="caution">
    <text evidence="1">The sequence shown here is derived from an EMBL/GenBank/DDBJ whole genome shotgun (WGS) entry which is preliminary data.</text>
</comment>
<keyword evidence="2" id="KW-1185">Reference proteome</keyword>
<dbReference type="Proteomes" id="UP000263486">
    <property type="component" value="Unassembled WGS sequence"/>
</dbReference>
<dbReference type="InterPro" id="IPR058240">
    <property type="entry name" value="rSAM_sf"/>
</dbReference>
<dbReference type="InterPro" id="IPR049539">
    <property type="entry name" value="SPL"/>
</dbReference>